<organism evidence="2 3">
    <name type="scientific">Heterorhabditis bacteriophora</name>
    <name type="common">Entomopathogenic nematode worm</name>
    <dbReference type="NCBI Taxonomy" id="37862"/>
    <lineage>
        <taxon>Eukaryota</taxon>
        <taxon>Metazoa</taxon>
        <taxon>Ecdysozoa</taxon>
        <taxon>Nematoda</taxon>
        <taxon>Chromadorea</taxon>
        <taxon>Rhabditida</taxon>
        <taxon>Rhabditina</taxon>
        <taxon>Rhabditomorpha</taxon>
        <taxon>Strongyloidea</taxon>
        <taxon>Heterorhabditidae</taxon>
        <taxon>Heterorhabditis</taxon>
    </lineage>
</organism>
<feature type="signal peptide" evidence="1">
    <location>
        <begin position="1"/>
        <end position="18"/>
    </location>
</feature>
<dbReference type="AlphaFoldDB" id="A0A1I7WVT9"/>
<evidence type="ECO:0000313" key="2">
    <source>
        <dbReference type="Proteomes" id="UP000095283"/>
    </source>
</evidence>
<keyword evidence="2" id="KW-1185">Reference proteome</keyword>
<name>A0A1I7WVT9_HETBA</name>
<evidence type="ECO:0000313" key="3">
    <source>
        <dbReference type="WBParaSite" id="Hba_09286"/>
    </source>
</evidence>
<protein>
    <submittedName>
        <fullName evidence="3">Secreted protein</fullName>
    </submittedName>
</protein>
<reference evidence="3" key="1">
    <citation type="submission" date="2016-11" db="UniProtKB">
        <authorList>
            <consortium name="WormBaseParasite"/>
        </authorList>
    </citation>
    <scope>IDENTIFICATION</scope>
</reference>
<sequence>MVSNILAVSFCTFVLAIASPSRDENIKNEKRRQYVQPLVGVAQVSSNVPLASPVISAPLIAPVIVAPVVPMPAPAAVVASPNAPGTKCSFAYSSFLLYYFYFL</sequence>
<keyword evidence="1" id="KW-0732">Signal</keyword>
<dbReference type="WBParaSite" id="Hba_09286">
    <property type="protein sequence ID" value="Hba_09286"/>
    <property type="gene ID" value="Hba_09286"/>
</dbReference>
<feature type="chain" id="PRO_5009310828" evidence="1">
    <location>
        <begin position="19"/>
        <end position="103"/>
    </location>
</feature>
<accession>A0A1I7WVT9</accession>
<dbReference type="Proteomes" id="UP000095283">
    <property type="component" value="Unplaced"/>
</dbReference>
<proteinExistence type="predicted"/>
<evidence type="ECO:0000256" key="1">
    <source>
        <dbReference type="SAM" id="SignalP"/>
    </source>
</evidence>